<reference evidence="3" key="2">
    <citation type="submission" date="2022-06" db="UniProtKB">
        <authorList>
            <consortium name="EnsemblMetazoa"/>
        </authorList>
    </citation>
    <scope>IDENTIFICATION</scope>
</reference>
<dbReference type="OrthoDB" id="6625629at2759"/>
<keyword evidence="4" id="KW-1185">Reference proteome</keyword>
<evidence type="ECO:0000313" key="3">
    <source>
        <dbReference type="EnsemblMetazoa" id="XP_016658537.1"/>
    </source>
</evidence>
<name>A0A8R2H4S5_ACYPI</name>
<feature type="chain" id="PRO_5035891067" description="Secreted protein" evidence="2">
    <location>
        <begin position="20"/>
        <end position="188"/>
    </location>
</feature>
<dbReference type="KEGG" id="api:107883313"/>
<dbReference type="GeneID" id="107883313"/>
<feature type="signal peptide" evidence="2">
    <location>
        <begin position="1"/>
        <end position="19"/>
    </location>
</feature>
<dbReference type="Proteomes" id="UP000007819">
    <property type="component" value="Chromosome A3"/>
</dbReference>
<organism evidence="3 4">
    <name type="scientific">Acyrthosiphon pisum</name>
    <name type="common">Pea aphid</name>
    <dbReference type="NCBI Taxonomy" id="7029"/>
    <lineage>
        <taxon>Eukaryota</taxon>
        <taxon>Metazoa</taxon>
        <taxon>Ecdysozoa</taxon>
        <taxon>Arthropoda</taxon>
        <taxon>Hexapoda</taxon>
        <taxon>Insecta</taxon>
        <taxon>Pterygota</taxon>
        <taxon>Neoptera</taxon>
        <taxon>Paraneoptera</taxon>
        <taxon>Hemiptera</taxon>
        <taxon>Sternorrhyncha</taxon>
        <taxon>Aphidomorpha</taxon>
        <taxon>Aphidoidea</taxon>
        <taxon>Aphididae</taxon>
        <taxon>Macrosiphini</taxon>
        <taxon>Acyrthosiphon</taxon>
    </lineage>
</organism>
<keyword evidence="2" id="KW-0732">Signal</keyword>
<dbReference type="RefSeq" id="XP_016658537.1">
    <property type="nucleotide sequence ID" value="XM_016803048.1"/>
</dbReference>
<reference evidence="4" key="1">
    <citation type="submission" date="2010-06" db="EMBL/GenBank/DDBJ databases">
        <authorList>
            <person name="Jiang H."/>
            <person name="Abraham K."/>
            <person name="Ali S."/>
            <person name="Alsbrooks S.L."/>
            <person name="Anim B.N."/>
            <person name="Anosike U.S."/>
            <person name="Attaway T."/>
            <person name="Bandaranaike D.P."/>
            <person name="Battles P.K."/>
            <person name="Bell S.N."/>
            <person name="Bell A.V."/>
            <person name="Beltran B."/>
            <person name="Bickham C."/>
            <person name="Bustamante Y."/>
            <person name="Caleb T."/>
            <person name="Canada A."/>
            <person name="Cardenas V."/>
            <person name="Carter K."/>
            <person name="Chacko J."/>
            <person name="Chandrabose M.N."/>
            <person name="Chavez D."/>
            <person name="Chavez A."/>
            <person name="Chen L."/>
            <person name="Chu H.-S."/>
            <person name="Claassen K.J."/>
            <person name="Cockrell R."/>
            <person name="Collins M."/>
            <person name="Cooper J.A."/>
            <person name="Cree A."/>
            <person name="Curry S.M."/>
            <person name="Da Y."/>
            <person name="Dao M.D."/>
            <person name="Das B."/>
            <person name="Davila M.-L."/>
            <person name="Davy-Carroll L."/>
            <person name="Denson S."/>
            <person name="Dinh H."/>
            <person name="Ebong V.E."/>
            <person name="Edwards J.R."/>
            <person name="Egan A."/>
            <person name="El-Daye J."/>
            <person name="Escobedo L."/>
            <person name="Fernandez S."/>
            <person name="Fernando P.R."/>
            <person name="Flagg N."/>
            <person name="Forbes L.D."/>
            <person name="Fowler R.G."/>
            <person name="Fu Q."/>
            <person name="Gabisi R.A."/>
            <person name="Ganer J."/>
            <person name="Garbino Pronczuk A."/>
            <person name="Garcia R.M."/>
            <person name="Garner T."/>
            <person name="Garrett T.E."/>
            <person name="Gonzalez D.A."/>
            <person name="Hamid H."/>
            <person name="Hawkins E.S."/>
            <person name="Hirani K."/>
            <person name="Hogues M.E."/>
            <person name="Hollins B."/>
            <person name="Hsiao C.-H."/>
            <person name="Jabil R."/>
            <person name="James M.L."/>
            <person name="Jhangiani S.N."/>
            <person name="Johnson B."/>
            <person name="Johnson Q."/>
            <person name="Joshi V."/>
            <person name="Kalu J.B."/>
            <person name="Kam C."/>
            <person name="Kashfia A."/>
            <person name="Keebler J."/>
            <person name="Kisamo H."/>
            <person name="Kovar C.L."/>
            <person name="Lago L.A."/>
            <person name="Lai C.-Y."/>
            <person name="Laidlaw J."/>
            <person name="Lara F."/>
            <person name="Le T.-K."/>
            <person name="Lee S.L."/>
            <person name="Legall F.H."/>
            <person name="Lemon S.J."/>
            <person name="Lewis L.R."/>
            <person name="Li B."/>
            <person name="Liu Y."/>
            <person name="Liu Y.-S."/>
            <person name="Lopez J."/>
            <person name="Lozado R.J."/>
            <person name="Lu J."/>
            <person name="Madu R.C."/>
            <person name="Maheshwari M."/>
            <person name="Maheshwari R."/>
            <person name="Malloy K."/>
            <person name="Martinez E."/>
            <person name="Mathew T."/>
            <person name="Mercado I.C."/>
            <person name="Mercado C."/>
            <person name="Meyer B."/>
            <person name="Montgomery K."/>
            <person name="Morgan M.B."/>
            <person name="Munidasa M."/>
            <person name="Nazareth L.V."/>
            <person name="Nelson J."/>
            <person name="Ng B.M."/>
            <person name="Nguyen N.B."/>
            <person name="Nguyen P.Q."/>
            <person name="Nguyen T."/>
            <person name="Obregon M."/>
            <person name="Okwuonu G.O."/>
            <person name="Onwere C.G."/>
            <person name="Orozco G."/>
            <person name="Parra A."/>
            <person name="Patel S."/>
            <person name="Patil S."/>
            <person name="Perez A."/>
            <person name="Perez Y."/>
            <person name="Pham C."/>
            <person name="Primus E.L."/>
            <person name="Pu L.-L."/>
            <person name="Puazo M."/>
            <person name="Qin X."/>
            <person name="Quiroz J.B."/>
            <person name="Reese J."/>
            <person name="Richards S."/>
            <person name="Rives C.M."/>
            <person name="Robberts R."/>
            <person name="Ruiz S.J."/>
            <person name="Ruiz M.J."/>
            <person name="Santibanez J."/>
            <person name="Schneider B.W."/>
            <person name="Sisson I."/>
            <person name="Smith M."/>
            <person name="Sodergren E."/>
            <person name="Song X.-Z."/>
            <person name="Song B.B."/>
            <person name="Summersgill H."/>
            <person name="Thelus R."/>
            <person name="Thornton R.D."/>
            <person name="Trejos Z.Y."/>
            <person name="Usmani K."/>
            <person name="Vattathil S."/>
            <person name="Villasana D."/>
            <person name="Walker D.L."/>
            <person name="Wang S."/>
            <person name="Wang K."/>
            <person name="White C.S."/>
            <person name="Williams A.C."/>
            <person name="Williamson J."/>
            <person name="Wilson K."/>
            <person name="Woghiren I.O."/>
            <person name="Woodworth J.R."/>
            <person name="Worley K.C."/>
            <person name="Wright R.A."/>
            <person name="Wu W."/>
            <person name="Young L."/>
            <person name="Zhang L."/>
            <person name="Zhang J."/>
            <person name="Zhu Y."/>
            <person name="Muzny D.M."/>
            <person name="Weinstock G."/>
            <person name="Gibbs R.A."/>
        </authorList>
    </citation>
    <scope>NUCLEOTIDE SEQUENCE [LARGE SCALE GENOMIC DNA]</scope>
    <source>
        <strain evidence="4">LSR1</strain>
    </source>
</reference>
<evidence type="ECO:0000313" key="4">
    <source>
        <dbReference type="Proteomes" id="UP000007819"/>
    </source>
</evidence>
<dbReference type="EnsemblMetazoa" id="XM_016803048.2">
    <property type="protein sequence ID" value="XP_016658537.1"/>
    <property type="gene ID" value="LOC107883313"/>
</dbReference>
<sequence length="188" mass="21036">MMFQRIAALLIVGSGASTAFVHSTNQQSSHQSNHKSESSYSSSSSRNGGHSYSYISQSAHGPGYSYSYSHSDGGSPLFLPEYASGYHSYTPLFIPSIDFDLDFDLDDDLDTDLDFYIDTDLDLDIDLDFPGIEYGLGYIGKYGHWYRKPKYGISKLYHSIDLDFLNYGGNYGYDHLGPSHFGSLNFFK</sequence>
<proteinExistence type="predicted"/>
<evidence type="ECO:0008006" key="5">
    <source>
        <dbReference type="Google" id="ProtNLM"/>
    </source>
</evidence>
<feature type="region of interest" description="Disordered" evidence="1">
    <location>
        <begin position="22"/>
        <end position="47"/>
    </location>
</feature>
<feature type="compositionally biased region" description="Low complexity" evidence="1">
    <location>
        <begin position="38"/>
        <end position="47"/>
    </location>
</feature>
<evidence type="ECO:0000256" key="1">
    <source>
        <dbReference type="SAM" id="MobiDB-lite"/>
    </source>
</evidence>
<dbReference type="AlphaFoldDB" id="A0A8R2H4S5"/>
<evidence type="ECO:0000256" key="2">
    <source>
        <dbReference type="SAM" id="SignalP"/>
    </source>
</evidence>
<accession>A0A8R2H4S5</accession>
<protein>
    <recommendedName>
        <fullName evidence="5">Secreted protein</fullName>
    </recommendedName>
</protein>